<dbReference type="InterPro" id="IPR038371">
    <property type="entry name" value="Cu_polyphenol_OxRdtase_sf"/>
</dbReference>
<evidence type="ECO:0000313" key="10">
    <source>
        <dbReference type="EMBL" id="KGA14451.1"/>
    </source>
</evidence>
<evidence type="ECO:0008006" key="11">
    <source>
        <dbReference type="Google" id="ProtNLM"/>
    </source>
</evidence>
<dbReference type="InterPro" id="IPR003730">
    <property type="entry name" value="Cu_polyphenol_OxRdtase"/>
</dbReference>
<dbReference type="GO" id="GO:0016787">
    <property type="term" value="F:hydrolase activity"/>
    <property type="evidence" value="ECO:0007669"/>
    <property type="project" value="UniProtKB-KW"/>
</dbReference>
<dbReference type="PANTHER" id="PTHR30616:SF2">
    <property type="entry name" value="PURINE NUCLEOSIDE PHOSPHORYLASE LACC1"/>
    <property type="match status" value="1"/>
</dbReference>
<name>A0A094QJA1_9ZZZZ</name>
<keyword evidence="6" id="KW-0862">Zinc</keyword>
<comment type="catalytic activity">
    <reaction evidence="1">
        <text>inosine + phosphate = alpha-D-ribose 1-phosphate + hypoxanthine</text>
        <dbReference type="Rhea" id="RHEA:27646"/>
        <dbReference type="ChEBI" id="CHEBI:17368"/>
        <dbReference type="ChEBI" id="CHEBI:17596"/>
        <dbReference type="ChEBI" id="CHEBI:43474"/>
        <dbReference type="ChEBI" id="CHEBI:57720"/>
        <dbReference type="EC" id="2.4.2.1"/>
    </reaction>
    <physiologicalReaction direction="left-to-right" evidence="1">
        <dbReference type="Rhea" id="RHEA:27647"/>
    </physiologicalReaction>
</comment>
<evidence type="ECO:0000256" key="3">
    <source>
        <dbReference type="ARBA" id="ARBA00022679"/>
    </source>
</evidence>
<dbReference type="InterPro" id="IPR011324">
    <property type="entry name" value="Cytotoxic_necrot_fac-like_cat"/>
</dbReference>
<comment type="catalytic activity">
    <reaction evidence="8">
        <text>adenosine + phosphate = alpha-D-ribose 1-phosphate + adenine</text>
        <dbReference type="Rhea" id="RHEA:27642"/>
        <dbReference type="ChEBI" id="CHEBI:16335"/>
        <dbReference type="ChEBI" id="CHEBI:16708"/>
        <dbReference type="ChEBI" id="CHEBI:43474"/>
        <dbReference type="ChEBI" id="CHEBI:57720"/>
        <dbReference type="EC" id="2.4.2.1"/>
    </reaction>
    <physiologicalReaction direction="left-to-right" evidence="8">
        <dbReference type="Rhea" id="RHEA:27643"/>
    </physiologicalReaction>
</comment>
<keyword evidence="5" id="KW-0378">Hydrolase</keyword>
<evidence type="ECO:0000256" key="4">
    <source>
        <dbReference type="ARBA" id="ARBA00022723"/>
    </source>
</evidence>
<keyword evidence="3" id="KW-0808">Transferase</keyword>
<dbReference type="AlphaFoldDB" id="A0A094QJA1"/>
<gene>
    <name evidence="10" type="ORF">GM51_17210</name>
</gene>
<dbReference type="EMBL" id="JNSL01000147">
    <property type="protein sequence ID" value="KGA14451.1"/>
    <property type="molecule type" value="Genomic_DNA"/>
</dbReference>
<comment type="caution">
    <text evidence="10">The sequence shown here is derived from an EMBL/GenBank/DDBJ whole genome shotgun (WGS) entry which is preliminary data.</text>
</comment>
<dbReference type="GO" id="GO:0005507">
    <property type="term" value="F:copper ion binding"/>
    <property type="evidence" value="ECO:0007669"/>
    <property type="project" value="TreeGrafter"/>
</dbReference>
<evidence type="ECO:0000256" key="9">
    <source>
        <dbReference type="ARBA" id="ARBA00049893"/>
    </source>
</evidence>
<feature type="non-terminal residue" evidence="10">
    <location>
        <position position="209"/>
    </location>
</feature>
<proteinExistence type="inferred from homology"/>
<dbReference type="SUPFAM" id="SSF64438">
    <property type="entry name" value="CNF1/YfiH-like putative cysteine hydrolases"/>
    <property type="match status" value="1"/>
</dbReference>
<dbReference type="PANTHER" id="PTHR30616">
    <property type="entry name" value="UNCHARACTERIZED PROTEIN YFIH"/>
    <property type="match status" value="1"/>
</dbReference>
<evidence type="ECO:0000256" key="6">
    <source>
        <dbReference type="ARBA" id="ARBA00022833"/>
    </source>
</evidence>
<dbReference type="GO" id="GO:0017061">
    <property type="term" value="F:S-methyl-5-thioadenosine phosphorylase activity"/>
    <property type="evidence" value="ECO:0007669"/>
    <property type="project" value="UniProtKB-EC"/>
</dbReference>
<comment type="catalytic activity">
    <reaction evidence="9">
        <text>S-methyl-5'-thioadenosine + phosphate = 5-(methylsulfanyl)-alpha-D-ribose 1-phosphate + adenine</text>
        <dbReference type="Rhea" id="RHEA:11852"/>
        <dbReference type="ChEBI" id="CHEBI:16708"/>
        <dbReference type="ChEBI" id="CHEBI:17509"/>
        <dbReference type="ChEBI" id="CHEBI:43474"/>
        <dbReference type="ChEBI" id="CHEBI:58533"/>
        <dbReference type="EC" id="2.4.2.28"/>
    </reaction>
    <physiologicalReaction direction="left-to-right" evidence="9">
        <dbReference type="Rhea" id="RHEA:11853"/>
    </physiologicalReaction>
</comment>
<accession>A0A094QJA1</accession>
<sequence>MSVAQIFDQTSFDSVKVIALSRNGGLSNAPFNSLNLADYVGDESQAVRANLALVTELAGASGIAVMSATHGNKVNVVSSLGLAPSGDGLVTRESNLALLALTADCVGFALTDSVSGVIAVGHAGWRGVLANVMQSVVDTFVLSGGKLAQTKAVIGPAICGSCYEVPRDRVSQFSEHPVAIFDETHLDLRAGVRSVLAKQIDAIYEFPGC</sequence>
<comment type="catalytic activity">
    <reaction evidence="7">
        <text>adenosine + H2O + H(+) = inosine + NH4(+)</text>
        <dbReference type="Rhea" id="RHEA:24408"/>
        <dbReference type="ChEBI" id="CHEBI:15377"/>
        <dbReference type="ChEBI" id="CHEBI:15378"/>
        <dbReference type="ChEBI" id="CHEBI:16335"/>
        <dbReference type="ChEBI" id="CHEBI:17596"/>
        <dbReference type="ChEBI" id="CHEBI:28938"/>
        <dbReference type="EC" id="3.5.4.4"/>
    </reaction>
    <physiologicalReaction direction="left-to-right" evidence="7">
        <dbReference type="Rhea" id="RHEA:24409"/>
    </physiologicalReaction>
</comment>
<evidence type="ECO:0000256" key="7">
    <source>
        <dbReference type="ARBA" id="ARBA00047989"/>
    </source>
</evidence>
<reference evidence="10" key="1">
    <citation type="submission" date="2014-06" db="EMBL/GenBank/DDBJ databases">
        <title>Key roles for freshwater Actinobacteria revealed by deep metagenomic sequencing.</title>
        <authorList>
            <person name="Ghai R."/>
            <person name="Mizuno C.M."/>
            <person name="Picazo A."/>
            <person name="Camacho A."/>
            <person name="Rodriguez-Valera F."/>
        </authorList>
    </citation>
    <scope>NUCLEOTIDE SEQUENCE</scope>
</reference>
<protein>
    <recommendedName>
        <fullName evidence="11">Purine nucleoside phosphorylase</fullName>
    </recommendedName>
</protein>
<dbReference type="Pfam" id="PF02578">
    <property type="entry name" value="Cu-oxidase_4"/>
    <property type="match status" value="1"/>
</dbReference>
<comment type="similarity">
    <text evidence="2">Belongs to the purine nucleoside phosphorylase YfiH/LACC1 family.</text>
</comment>
<evidence type="ECO:0000256" key="5">
    <source>
        <dbReference type="ARBA" id="ARBA00022801"/>
    </source>
</evidence>
<evidence type="ECO:0000256" key="1">
    <source>
        <dbReference type="ARBA" id="ARBA00000553"/>
    </source>
</evidence>
<dbReference type="CDD" id="cd16833">
    <property type="entry name" value="YfiH"/>
    <property type="match status" value="1"/>
</dbReference>
<dbReference type="Gene3D" id="3.60.140.10">
    <property type="entry name" value="CNF1/YfiH-like putative cysteine hydrolases"/>
    <property type="match status" value="1"/>
</dbReference>
<keyword evidence="4" id="KW-0479">Metal-binding</keyword>
<evidence type="ECO:0000256" key="2">
    <source>
        <dbReference type="ARBA" id="ARBA00007353"/>
    </source>
</evidence>
<evidence type="ECO:0000256" key="8">
    <source>
        <dbReference type="ARBA" id="ARBA00048968"/>
    </source>
</evidence>
<organism evidence="10">
    <name type="scientific">freshwater metagenome</name>
    <dbReference type="NCBI Taxonomy" id="449393"/>
    <lineage>
        <taxon>unclassified sequences</taxon>
        <taxon>metagenomes</taxon>
        <taxon>ecological metagenomes</taxon>
    </lineage>
</organism>